<evidence type="ECO:0000313" key="1">
    <source>
        <dbReference type="EMBL" id="MCZ4720889.1"/>
    </source>
</evidence>
<dbReference type="AlphaFoldDB" id="A0AAP3HGQ8"/>
<dbReference type="EMBL" id="JAPXIC010000102">
    <property type="protein sequence ID" value="MCZ4720889.1"/>
    <property type="molecule type" value="Genomic_DNA"/>
</dbReference>
<name>A0AAP3HGQ8_LEGPN</name>
<organism evidence="1 2">
    <name type="scientific">Legionella pneumophila</name>
    <dbReference type="NCBI Taxonomy" id="446"/>
    <lineage>
        <taxon>Bacteria</taxon>
        <taxon>Pseudomonadati</taxon>
        <taxon>Pseudomonadota</taxon>
        <taxon>Gammaproteobacteria</taxon>
        <taxon>Legionellales</taxon>
        <taxon>Legionellaceae</taxon>
        <taxon>Legionella</taxon>
    </lineage>
</organism>
<proteinExistence type="predicted"/>
<evidence type="ECO:0000313" key="2">
    <source>
        <dbReference type="Proteomes" id="UP001071279"/>
    </source>
</evidence>
<feature type="non-terminal residue" evidence="1">
    <location>
        <position position="1"/>
    </location>
</feature>
<comment type="caution">
    <text evidence="1">The sequence shown here is derived from an EMBL/GenBank/DDBJ whole genome shotgun (WGS) entry which is preliminary data.</text>
</comment>
<dbReference type="Proteomes" id="UP001071279">
    <property type="component" value="Unassembled WGS sequence"/>
</dbReference>
<accession>A0AAP3HGQ8</accession>
<protein>
    <submittedName>
        <fullName evidence="1">Uncharacterized protein</fullName>
    </submittedName>
</protein>
<sequence>CVKLGFIDYFVSKTFRDSDFLFTKLVDNYVEKLEDVCPQVCSYNFTGILEKNDLQILPSRDDWTTANGKVWQELSFFLITIKAPLNRSDYLMITFLFRN</sequence>
<reference evidence="1" key="1">
    <citation type="submission" date="2022-12" db="EMBL/GenBank/DDBJ databases">
        <title>Comparative genomics of Legionella pneumophila isolates from the West Bank and Germany support molecular epidemiology of Legionnaires disease.</title>
        <authorList>
            <person name="Zayed A.R."/>
            <person name="Bitar D.M."/>
            <person name="Steinert M."/>
            <person name="Lueck C."/>
            <person name="Brettar I."/>
            <person name="Hoefle M.G."/>
            <person name="Bunk B."/>
        </authorList>
    </citation>
    <scope>NUCLEOTIDE SEQUENCE</scope>
    <source>
        <strain evidence="1">H23</strain>
    </source>
</reference>
<gene>
    <name evidence="1" type="ORF">O6C86_16940</name>
</gene>
<dbReference type="RefSeq" id="WP_269568895.1">
    <property type="nucleotide sequence ID" value="NZ_JAPXIC010000102.1"/>
</dbReference>